<accession>A0A5C3MGE0</accession>
<dbReference type="EMBL" id="ML213591">
    <property type="protein sequence ID" value="TFK43476.1"/>
    <property type="molecule type" value="Genomic_DNA"/>
</dbReference>
<sequence>MGRWAIDEQKVRQPLEGTHAAGRVRRQCSLFVAVESGLLGPVIVTNSYRDLSHDVKSGCSLQGLLSAL</sequence>
<organism evidence="1 2">
    <name type="scientific">Crucibulum laeve</name>
    <dbReference type="NCBI Taxonomy" id="68775"/>
    <lineage>
        <taxon>Eukaryota</taxon>
        <taxon>Fungi</taxon>
        <taxon>Dikarya</taxon>
        <taxon>Basidiomycota</taxon>
        <taxon>Agaricomycotina</taxon>
        <taxon>Agaricomycetes</taxon>
        <taxon>Agaricomycetidae</taxon>
        <taxon>Agaricales</taxon>
        <taxon>Agaricineae</taxon>
        <taxon>Nidulariaceae</taxon>
        <taxon>Crucibulum</taxon>
    </lineage>
</organism>
<proteinExistence type="predicted"/>
<name>A0A5C3MGE0_9AGAR</name>
<evidence type="ECO:0000313" key="2">
    <source>
        <dbReference type="Proteomes" id="UP000308652"/>
    </source>
</evidence>
<evidence type="ECO:0000313" key="1">
    <source>
        <dbReference type="EMBL" id="TFK43476.1"/>
    </source>
</evidence>
<protein>
    <submittedName>
        <fullName evidence="1">Uncharacterized protein</fullName>
    </submittedName>
</protein>
<gene>
    <name evidence="1" type="ORF">BDQ12DRAFT_675044</name>
</gene>
<dbReference type="AlphaFoldDB" id="A0A5C3MGE0"/>
<reference evidence="1 2" key="1">
    <citation type="journal article" date="2019" name="Nat. Ecol. Evol.">
        <title>Megaphylogeny resolves global patterns of mushroom evolution.</title>
        <authorList>
            <person name="Varga T."/>
            <person name="Krizsan K."/>
            <person name="Foldi C."/>
            <person name="Dima B."/>
            <person name="Sanchez-Garcia M."/>
            <person name="Sanchez-Ramirez S."/>
            <person name="Szollosi G.J."/>
            <person name="Szarkandi J.G."/>
            <person name="Papp V."/>
            <person name="Albert L."/>
            <person name="Andreopoulos W."/>
            <person name="Angelini C."/>
            <person name="Antonin V."/>
            <person name="Barry K.W."/>
            <person name="Bougher N.L."/>
            <person name="Buchanan P."/>
            <person name="Buyck B."/>
            <person name="Bense V."/>
            <person name="Catcheside P."/>
            <person name="Chovatia M."/>
            <person name="Cooper J."/>
            <person name="Damon W."/>
            <person name="Desjardin D."/>
            <person name="Finy P."/>
            <person name="Geml J."/>
            <person name="Haridas S."/>
            <person name="Hughes K."/>
            <person name="Justo A."/>
            <person name="Karasinski D."/>
            <person name="Kautmanova I."/>
            <person name="Kiss B."/>
            <person name="Kocsube S."/>
            <person name="Kotiranta H."/>
            <person name="LaButti K.M."/>
            <person name="Lechner B.E."/>
            <person name="Liimatainen K."/>
            <person name="Lipzen A."/>
            <person name="Lukacs Z."/>
            <person name="Mihaltcheva S."/>
            <person name="Morgado L.N."/>
            <person name="Niskanen T."/>
            <person name="Noordeloos M.E."/>
            <person name="Ohm R.A."/>
            <person name="Ortiz-Santana B."/>
            <person name="Ovrebo C."/>
            <person name="Racz N."/>
            <person name="Riley R."/>
            <person name="Savchenko A."/>
            <person name="Shiryaev A."/>
            <person name="Soop K."/>
            <person name="Spirin V."/>
            <person name="Szebenyi C."/>
            <person name="Tomsovsky M."/>
            <person name="Tulloss R.E."/>
            <person name="Uehling J."/>
            <person name="Grigoriev I.V."/>
            <person name="Vagvolgyi C."/>
            <person name="Papp T."/>
            <person name="Martin F.M."/>
            <person name="Miettinen O."/>
            <person name="Hibbett D.S."/>
            <person name="Nagy L.G."/>
        </authorList>
    </citation>
    <scope>NUCLEOTIDE SEQUENCE [LARGE SCALE GENOMIC DNA]</scope>
    <source>
        <strain evidence="1 2">CBS 166.37</strain>
    </source>
</reference>
<dbReference type="Proteomes" id="UP000308652">
    <property type="component" value="Unassembled WGS sequence"/>
</dbReference>
<keyword evidence="2" id="KW-1185">Reference proteome</keyword>